<feature type="compositionally biased region" description="Low complexity" evidence="1">
    <location>
        <begin position="303"/>
        <end position="312"/>
    </location>
</feature>
<dbReference type="RefSeq" id="XP_051864505.1">
    <property type="nucleotide sequence ID" value="XM_052008545.1"/>
</dbReference>
<feature type="compositionally biased region" description="Basic residues" evidence="1">
    <location>
        <begin position="146"/>
        <end position="158"/>
    </location>
</feature>
<feature type="compositionally biased region" description="Basic residues" evidence="1">
    <location>
        <begin position="244"/>
        <end position="253"/>
    </location>
</feature>
<keyword evidence="2" id="KW-1185">Reference proteome</keyword>
<feature type="region of interest" description="Disordered" evidence="1">
    <location>
        <begin position="96"/>
        <end position="185"/>
    </location>
</feature>
<name>A0A9C6W9K5_DROAB</name>
<evidence type="ECO:0000313" key="3">
    <source>
        <dbReference type="RefSeq" id="XP_051864505.1"/>
    </source>
</evidence>
<gene>
    <name evidence="3 4" type="primary">LOC117563305</name>
</gene>
<feature type="compositionally biased region" description="Basic and acidic residues" evidence="1">
    <location>
        <begin position="375"/>
        <end position="387"/>
    </location>
</feature>
<feature type="region of interest" description="Disordered" evidence="1">
    <location>
        <begin position="1"/>
        <end position="22"/>
    </location>
</feature>
<proteinExistence type="predicted"/>
<evidence type="ECO:0000256" key="1">
    <source>
        <dbReference type="SAM" id="MobiDB-lite"/>
    </source>
</evidence>
<feature type="region of interest" description="Disordered" evidence="1">
    <location>
        <begin position="239"/>
        <end position="352"/>
    </location>
</feature>
<evidence type="ECO:0000313" key="4">
    <source>
        <dbReference type="RefSeq" id="XP_051864506.1"/>
    </source>
</evidence>
<organism evidence="2 4">
    <name type="scientific">Drosophila albomicans</name>
    <name type="common">Fruit fly</name>
    <dbReference type="NCBI Taxonomy" id="7291"/>
    <lineage>
        <taxon>Eukaryota</taxon>
        <taxon>Metazoa</taxon>
        <taxon>Ecdysozoa</taxon>
        <taxon>Arthropoda</taxon>
        <taxon>Hexapoda</taxon>
        <taxon>Insecta</taxon>
        <taxon>Pterygota</taxon>
        <taxon>Neoptera</taxon>
        <taxon>Endopterygota</taxon>
        <taxon>Diptera</taxon>
        <taxon>Brachycera</taxon>
        <taxon>Muscomorpha</taxon>
        <taxon>Ephydroidea</taxon>
        <taxon>Drosophilidae</taxon>
        <taxon>Drosophila</taxon>
    </lineage>
</organism>
<sequence>MGREIKKIFANKPKSGKSSATLNNEEDVKKNMAKKVRADPALVDKTSTLTEAKLRKLKVDNEAVGKVTKTKNKLKSKTVILEKAEMKDLITNHLIAAASEQQPRATKLKDKKKSKVNPESESILGDPKNKAEPTSSVADILEESRKTHKVKNAKNKPKTKCESNDSNSSSAANVEGLPKNKPIEDKLTEAKLRKLKIDNEAVGKVTKLKNKLKSKTVGLEKAEMKDLIKTDLIAAASEEQPRATKLKIKKAKGKPNAESESVLGDPKNKANQTSSVADILEESQKTHKVDKAKNKTKTDCESNDSNSSSAANVEGLPKNKPIKEEAKLRKLKVDNEAVGKVTKSKNKLKSKTVGLEKAEMKDLITTDLIAAASEEQPRTLKDKKTNAKSESVLGDPKIKAEPTSSVSNVLEESQKTVSENMEESLPKSEPRELSVAKKAKNKKKSSAASNVNKKIETGNKASPSTSNRPEGGLVSFCYTCRVCKSHLFRSRYILLSPDFIFD</sequence>
<dbReference type="Proteomes" id="UP000515160">
    <property type="component" value="Chromosome X"/>
</dbReference>
<feature type="compositionally biased region" description="Basic and acidic residues" evidence="1">
    <location>
        <begin position="424"/>
        <end position="435"/>
    </location>
</feature>
<feature type="compositionally biased region" description="Basic and acidic residues" evidence="1">
    <location>
        <begin position="321"/>
        <end position="337"/>
    </location>
</feature>
<feature type="compositionally biased region" description="Basic and acidic residues" evidence="1">
    <location>
        <begin position="282"/>
        <end position="300"/>
    </location>
</feature>
<feature type="compositionally biased region" description="Polar residues" evidence="1">
    <location>
        <begin position="402"/>
        <end position="419"/>
    </location>
</feature>
<dbReference type="GeneID" id="117563305"/>
<feature type="compositionally biased region" description="Polar residues" evidence="1">
    <location>
        <begin position="459"/>
        <end position="468"/>
    </location>
</feature>
<dbReference type="AlphaFoldDB" id="A0A9C6W9K5"/>
<feature type="region of interest" description="Disordered" evidence="1">
    <location>
        <begin position="370"/>
        <end position="468"/>
    </location>
</feature>
<reference evidence="3 4" key="1">
    <citation type="submission" date="2025-04" db="UniProtKB">
        <authorList>
            <consortium name="RefSeq"/>
        </authorList>
    </citation>
    <scope>IDENTIFICATION</scope>
    <source>
        <strain evidence="3 4">15112-1751.03</strain>
        <tissue evidence="3 4">Whole Adult</tissue>
    </source>
</reference>
<evidence type="ECO:0000313" key="2">
    <source>
        <dbReference type="Proteomes" id="UP000515160"/>
    </source>
</evidence>
<protein>
    <submittedName>
        <fullName evidence="3">Uncharacterized protein LOC117563305 isoform X14</fullName>
    </submittedName>
    <submittedName>
        <fullName evidence="4">Uncharacterized protein LOC117563305 isoform X15</fullName>
    </submittedName>
</protein>
<dbReference type="RefSeq" id="XP_051864506.1">
    <property type="nucleotide sequence ID" value="XM_052008546.1"/>
</dbReference>
<accession>A0A9C6W9K5</accession>
<feature type="compositionally biased region" description="Low complexity" evidence="1">
    <location>
        <begin position="164"/>
        <end position="173"/>
    </location>
</feature>